<keyword evidence="7 10" id="KW-0472">Membrane</keyword>
<comment type="similarity">
    <text evidence="10">Belongs to the TonB-dependent receptor family.</text>
</comment>
<dbReference type="STRING" id="1335309.GA0116948_10657"/>
<dbReference type="InterPro" id="IPR036942">
    <property type="entry name" value="Beta-barrel_TonB_sf"/>
</dbReference>
<evidence type="ECO:0000256" key="4">
    <source>
        <dbReference type="ARBA" id="ARBA00022692"/>
    </source>
</evidence>
<dbReference type="InterPro" id="IPR012910">
    <property type="entry name" value="Plug_dom"/>
</dbReference>
<dbReference type="GO" id="GO:0044718">
    <property type="term" value="P:siderophore transmembrane transport"/>
    <property type="evidence" value="ECO:0007669"/>
    <property type="project" value="TreeGrafter"/>
</dbReference>
<dbReference type="Pfam" id="PF13715">
    <property type="entry name" value="CarbopepD_reg_2"/>
    <property type="match status" value="1"/>
</dbReference>
<keyword evidence="6 10" id="KW-0798">TonB box</keyword>
<comment type="subcellular location">
    <subcellularLocation>
        <location evidence="1">Cell outer membrane</location>
        <topology evidence="1">Multi-pass membrane protein</topology>
    </subcellularLocation>
</comment>
<evidence type="ECO:0000259" key="12">
    <source>
        <dbReference type="Pfam" id="PF07715"/>
    </source>
</evidence>
<keyword evidence="4" id="KW-0812">Transmembrane</keyword>
<protein>
    <submittedName>
        <fullName evidence="13">Outer membrane receptor proteins, mostly Fe transport</fullName>
    </submittedName>
</protein>
<dbReference type="Proteomes" id="UP000242818">
    <property type="component" value="Unassembled WGS sequence"/>
</dbReference>
<evidence type="ECO:0000313" key="13">
    <source>
        <dbReference type="EMBL" id="SCC33803.1"/>
    </source>
</evidence>
<reference evidence="13 14" key="1">
    <citation type="submission" date="2016-08" db="EMBL/GenBank/DDBJ databases">
        <authorList>
            <person name="Seilhamer J.J."/>
        </authorList>
    </citation>
    <scope>NUCLEOTIDE SEQUENCE [LARGE SCALE GENOMIC DNA]</scope>
    <source>
        <strain evidence="13 14">A37T2</strain>
    </source>
</reference>
<keyword evidence="5" id="KW-0732">Signal</keyword>
<name>A0A1C4DR41_9BACT</name>
<dbReference type="SUPFAM" id="SSF56935">
    <property type="entry name" value="Porins"/>
    <property type="match status" value="1"/>
</dbReference>
<dbReference type="InterPro" id="IPR037066">
    <property type="entry name" value="Plug_dom_sf"/>
</dbReference>
<evidence type="ECO:0000256" key="2">
    <source>
        <dbReference type="ARBA" id="ARBA00022448"/>
    </source>
</evidence>
<evidence type="ECO:0000313" key="14">
    <source>
        <dbReference type="Proteomes" id="UP000242818"/>
    </source>
</evidence>
<proteinExistence type="inferred from homology"/>
<dbReference type="AlphaFoldDB" id="A0A1C4DR41"/>
<keyword evidence="3" id="KW-1134">Transmembrane beta strand</keyword>
<feature type="domain" description="TonB-dependent receptor plug" evidence="12">
    <location>
        <begin position="137"/>
        <end position="244"/>
    </location>
</feature>
<dbReference type="Gene3D" id="2.40.170.20">
    <property type="entry name" value="TonB-dependent receptor, beta-barrel domain"/>
    <property type="match status" value="1"/>
</dbReference>
<evidence type="ECO:0000256" key="10">
    <source>
        <dbReference type="RuleBase" id="RU003357"/>
    </source>
</evidence>
<dbReference type="EMBL" id="FMAR01000006">
    <property type="protein sequence ID" value="SCC33803.1"/>
    <property type="molecule type" value="Genomic_DNA"/>
</dbReference>
<dbReference type="GO" id="GO:0015344">
    <property type="term" value="F:siderophore uptake transmembrane transporter activity"/>
    <property type="evidence" value="ECO:0007669"/>
    <property type="project" value="TreeGrafter"/>
</dbReference>
<evidence type="ECO:0000256" key="6">
    <source>
        <dbReference type="ARBA" id="ARBA00023077"/>
    </source>
</evidence>
<evidence type="ECO:0000256" key="5">
    <source>
        <dbReference type="ARBA" id="ARBA00022729"/>
    </source>
</evidence>
<dbReference type="GO" id="GO:0009279">
    <property type="term" value="C:cell outer membrane"/>
    <property type="evidence" value="ECO:0007669"/>
    <property type="project" value="UniProtKB-SubCell"/>
</dbReference>
<keyword evidence="2" id="KW-0813">Transport</keyword>
<evidence type="ECO:0000259" key="11">
    <source>
        <dbReference type="Pfam" id="PF00593"/>
    </source>
</evidence>
<dbReference type="Gene3D" id="2.170.130.10">
    <property type="entry name" value="TonB-dependent receptor, plug domain"/>
    <property type="match status" value="1"/>
</dbReference>
<dbReference type="SUPFAM" id="SSF49464">
    <property type="entry name" value="Carboxypeptidase regulatory domain-like"/>
    <property type="match status" value="1"/>
</dbReference>
<evidence type="ECO:0000256" key="1">
    <source>
        <dbReference type="ARBA" id="ARBA00004571"/>
    </source>
</evidence>
<keyword evidence="9" id="KW-0998">Cell outer membrane</keyword>
<dbReference type="Pfam" id="PF07715">
    <property type="entry name" value="Plug"/>
    <property type="match status" value="1"/>
</dbReference>
<evidence type="ECO:0000256" key="3">
    <source>
        <dbReference type="ARBA" id="ARBA00022452"/>
    </source>
</evidence>
<dbReference type="PANTHER" id="PTHR30069:SF29">
    <property type="entry name" value="HEMOGLOBIN AND HEMOGLOBIN-HAPTOGLOBIN-BINDING PROTEIN 1-RELATED"/>
    <property type="match status" value="1"/>
</dbReference>
<dbReference type="Pfam" id="PF00593">
    <property type="entry name" value="TonB_dep_Rec_b-barrel"/>
    <property type="match status" value="1"/>
</dbReference>
<feature type="domain" description="TonB-dependent receptor-like beta-barrel" evidence="11">
    <location>
        <begin position="500"/>
        <end position="935"/>
    </location>
</feature>
<organism evidence="13 14">
    <name type="scientific">Chitinophaga costaii</name>
    <dbReference type="NCBI Taxonomy" id="1335309"/>
    <lineage>
        <taxon>Bacteria</taxon>
        <taxon>Pseudomonadati</taxon>
        <taxon>Bacteroidota</taxon>
        <taxon>Chitinophagia</taxon>
        <taxon>Chitinophagales</taxon>
        <taxon>Chitinophagaceae</taxon>
        <taxon>Chitinophaga</taxon>
    </lineage>
</organism>
<gene>
    <name evidence="13" type="ORF">GA0116948_10657</name>
</gene>
<accession>A0A1C4DR41</accession>
<dbReference type="Gene3D" id="2.60.40.1120">
    <property type="entry name" value="Carboxypeptidase-like, regulatory domain"/>
    <property type="match status" value="1"/>
</dbReference>
<dbReference type="InterPro" id="IPR039426">
    <property type="entry name" value="TonB-dep_rcpt-like"/>
</dbReference>
<evidence type="ECO:0000256" key="8">
    <source>
        <dbReference type="ARBA" id="ARBA00023170"/>
    </source>
</evidence>
<keyword evidence="14" id="KW-1185">Reference proteome</keyword>
<dbReference type="InterPro" id="IPR008969">
    <property type="entry name" value="CarboxyPept-like_regulatory"/>
</dbReference>
<dbReference type="PANTHER" id="PTHR30069">
    <property type="entry name" value="TONB-DEPENDENT OUTER MEMBRANE RECEPTOR"/>
    <property type="match status" value="1"/>
</dbReference>
<evidence type="ECO:0000256" key="7">
    <source>
        <dbReference type="ARBA" id="ARBA00023136"/>
    </source>
</evidence>
<sequence length="970" mass="108656">MQHPRKNTTPSTKMNKQLRYFFAFLPFLLLSGLLHAQLNGSYIIDGRITDDQGNYLPGATVVIKGTSFAAQTDSSGRFSLTANVKPPFKLSIRLIGYQAQDFEVRNPNNKLSIQLSTQSLLVNEVVVSASRQQEKLLRSPVAIEKLDMRALKETPAATFYDAIGNLKNVQMTTAGLTFKVFNTRGFNVPNNFRFMQLVDGVDNQAATLGVPLGNAIGPSELDIQSIEITPGASSALYGMNAINGMSNLITKNPFVYQGLAVSQKVAFNHFDGKGSDGPKPITETNFRFAKAWNDKIAIKIDFSYLQGTDWYADNRSDFNPQPISNPDFPELSGVNNPANDAWNKYGDNSNIQIIDKNNRAFNIHRTGYWEKDLAGNYHVKNIKGDVALHYKITPKIEVSYAYRAGDMDGFFQRGNRIGLRDVIVQNHKIELTHPDFTIRAYVSLENTGNSYNMNPLADNLEKSFKPDAQWKSDYLKALNNAEDQNPNDLAAAHRAARAAADAGRFVPGTAAFNRQVNLIQHVNDWDIYPTSKNPLDTTGGAALYQKSHFYHAEGIWNLRQYVKFADILVGADYRTFEIYPDGNNFVDFSRPLANRNQPGGKNIWYGKYGGFAQISKTFLGDALKLTGSLRYDKSQQFAGKVNPRLAAVYTINEKHNIRVSWQNGFRFPSLFEAYSFVNNGQVRRVGGLPFIEKGLGYYENAIYTSTADAFTTAVNRSINNEHLSKPDAAVKNQGILKQSHLGPIKPEQIQAYEVGYKSVVADNRLFIDFDGYYSRYKNFIGQVDVTVPKTGSVTHLDSSLLAAMQDKSQQDRYRVWANSTSTVSNYGFALALTYEFDKSWTLSGNVNYNKLVQDKTKDDALIPGFNTPEYFTNVSFGNRAIVPNLGFNVVWHWQKSFYWQNLFGNGNVPAYNTFDAQVTYRLPHISSSIKIGGSNILNAAYFQYVGGPTIRGLYYATITYDGMFKKKKKD</sequence>
<evidence type="ECO:0000256" key="9">
    <source>
        <dbReference type="ARBA" id="ARBA00023237"/>
    </source>
</evidence>
<dbReference type="InterPro" id="IPR000531">
    <property type="entry name" value="Beta-barrel_TonB"/>
</dbReference>
<keyword evidence="8 13" id="KW-0675">Receptor</keyword>